<dbReference type="STRING" id="8022.A0A060ZEL2"/>
<dbReference type="SUPFAM" id="SSF55973">
    <property type="entry name" value="S-adenosylmethionine synthetase"/>
    <property type="match status" value="1"/>
</dbReference>
<proteinExistence type="predicted"/>
<keyword evidence="1" id="KW-0479">Metal-binding</keyword>
<dbReference type="InterPro" id="IPR022628">
    <property type="entry name" value="S-AdoMet_synt_N"/>
</dbReference>
<feature type="non-terminal residue" evidence="3">
    <location>
        <position position="1"/>
    </location>
</feature>
<evidence type="ECO:0000259" key="2">
    <source>
        <dbReference type="Pfam" id="PF00438"/>
    </source>
</evidence>
<dbReference type="Gene3D" id="3.30.300.10">
    <property type="match status" value="1"/>
</dbReference>
<dbReference type="InterPro" id="IPR002133">
    <property type="entry name" value="S-AdoMet_synthetase"/>
</dbReference>
<organism evidence="3 4">
    <name type="scientific">Oncorhynchus mykiss</name>
    <name type="common">Rainbow trout</name>
    <name type="synonym">Salmo gairdneri</name>
    <dbReference type="NCBI Taxonomy" id="8022"/>
    <lineage>
        <taxon>Eukaryota</taxon>
        <taxon>Metazoa</taxon>
        <taxon>Chordata</taxon>
        <taxon>Craniata</taxon>
        <taxon>Vertebrata</taxon>
        <taxon>Euteleostomi</taxon>
        <taxon>Actinopterygii</taxon>
        <taxon>Neopterygii</taxon>
        <taxon>Teleostei</taxon>
        <taxon>Protacanthopterygii</taxon>
        <taxon>Salmoniformes</taxon>
        <taxon>Salmonidae</taxon>
        <taxon>Salmoninae</taxon>
        <taxon>Oncorhynchus</taxon>
    </lineage>
</organism>
<sequence length="129" mass="14228">PNFRHLSHNPILAPLIFPIGMAERTRDKMCDQISDAVLDAYLTLDPDSKVACETVTKTGMIMLCGEVTSKGVVDLVEVVRNTVKKIGYDHSSKGTVTHRADLASARVTSLFMHLAVVHLICAREHPQFN</sequence>
<feature type="domain" description="S-adenosylmethionine synthetase N-terminal" evidence="2">
    <location>
        <begin position="27"/>
        <end position="98"/>
    </location>
</feature>
<dbReference type="GO" id="GO:0006556">
    <property type="term" value="P:S-adenosylmethionine biosynthetic process"/>
    <property type="evidence" value="ECO:0007669"/>
    <property type="project" value="InterPro"/>
</dbReference>
<dbReference type="PaxDb" id="8022-A0A060ZEL2"/>
<dbReference type="Pfam" id="PF00438">
    <property type="entry name" value="S-AdoMet_synt_N"/>
    <property type="match status" value="1"/>
</dbReference>
<reference evidence="3" key="2">
    <citation type="submission" date="2014-03" db="EMBL/GenBank/DDBJ databases">
        <authorList>
            <person name="Genoscope - CEA"/>
        </authorList>
    </citation>
    <scope>NUCLEOTIDE SEQUENCE</scope>
</reference>
<dbReference type="GO" id="GO:0005524">
    <property type="term" value="F:ATP binding"/>
    <property type="evidence" value="ECO:0007669"/>
    <property type="project" value="InterPro"/>
</dbReference>
<dbReference type="GO" id="GO:0046872">
    <property type="term" value="F:metal ion binding"/>
    <property type="evidence" value="ECO:0007669"/>
    <property type="project" value="UniProtKB-KW"/>
</dbReference>
<dbReference type="GO" id="GO:0004478">
    <property type="term" value="F:methionine adenosyltransferase activity"/>
    <property type="evidence" value="ECO:0007669"/>
    <property type="project" value="InterPro"/>
</dbReference>
<dbReference type="Proteomes" id="UP000193380">
    <property type="component" value="Unassembled WGS sequence"/>
</dbReference>
<dbReference type="PANTHER" id="PTHR11964">
    <property type="entry name" value="S-ADENOSYLMETHIONINE SYNTHETASE"/>
    <property type="match status" value="1"/>
</dbReference>
<dbReference type="EMBL" id="FR952925">
    <property type="protein sequence ID" value="CDR00079.1"/>
    <property type="molecule type" value="Genomic_DNA"/>
</dbReference>
<reference evidence="3" key="1">
    <citation type="journal article" date="2014" name="Nat. Commun.">
        <title>The rainbow trout genome provides novel insights into evolution after whole-genome duplication in vertebrates.</title>
        <authorList>
            <person name="Berthelot C."/>
            <person name="Brunet F."/>
            <person name="Chalopin D."/>
            <person name="Juanchich A."/>
            <person name="Bernard M."/>
            <person name="Noel B."/>
            <person name="Bento P."/>
            <person name="Da Silva C."/>
            <person name="Labadie K."/>
            <person name="Alberti A."/>
            <person name="Aury J.M."/>
            <person name="Louis A."/>
            <person name="Dehais P."/>
            <person name="Bardou P."/>
            <person name="Montfort J."/>
            <person name="Klopp C."/>
            <person name="Cabau C."/>
            <person name="Gaspin C."/>
            <person name="Thorgaard G.H."/>
            <person name="Boussaha M."/>
            <person name="Quillet E."/>
            <person name="Guyomard R."/>
            <person name="Galiana D."/>
            <person name="Bobe J."/>
            <person name="Volff J.N."/>
            <person name="Genet C."/>
            <person name="Wincker P."/>
            <person name="Jaillon O."/>
            <person name="Roest Crollius H."/>
            <person name="Guiguen Y."/>
        </authorList>
    </citation>
    <scope>NUCLEOTIDE SEQUENCE [LARGE SCALE GENOMIC DNA]</scope>
</reference>
<evidence type="ECO:0000256" key="1">
    <source>
        <dbReference type="ARBA" id="ARBA00022723"/>
    </source>
</evidence>
<dbReference type="InterPro" id="IPR022636">
    <property type="entry name" value="S-AdoMet_synthetase_sfam"/>
</dbReference>
<dbReference type="AlphaFoldDB" id="A0A060ZEL2"/>
<evidence type="ECO:0000313" key="4">
    <source>
        <dbReference type="Proteomes" id="UP000193380"/>
    </source>
</evidence>
<evidence type="ECO:0000313" key="3">
    <source>
        <dbReference type="EMBL" id="CDR00079.1"/>
    </source>
</evidence>
<name>A0A060ZEL2_ONCMY</name>
<accession>A0A060ZEL2</accession>
<gene>
    <name evidence="3" type="ORF">GSONMT00003320001</name>
</gene>
<protein>
    <recommendedName>
        <fullName evidence="2">S-adenosylmethionine synthetase N-terminal domain-containing protein</fullName>
    </recommendedName>
</protein>